<dbReference type="OrthoDB" id="3626597at2759"/>
<dbReference type="Pfam" id="PF00246">
    <property type="entry name" value="Peptidase_M14"/>
    <property type="match status" value="1"/>
</dbReference>
<dbReference type="GO" id="GO:0005615">
    <property type="term" value="C:extracellular space"/>
    <property type="evidence" value="ECO:0007669"/>
    <property type="project" value="TreeGrafter"/>
</dbReference>
<comment type="caution">
    <text evidence="12">The sequence shown here is derived from an EMBL/GenBank/DDBJ whole genome shotgun (WGS) entry which is preliminary data.</text>
</comment>
<keyword evidence="5" id="KW-0479">Metal-binding</keyword>
<keyword evidence="9" id="KW-0482">Metalloprotease</keyword>
<protein>
    <submittedName>
        <fullName evidence="12">Carboxypeptidase B</fullName>
    </submittedName>
</protein>
<evidence type="ECO:0000313" key="13">
    <source>
        <dbReference type="Proteomes" id="UP000326759"/>
    </source>
</evidence>
<name>A0A5N5TMU6_9CRUS</name>
<dbReference type="InterPro" id="IPR057247">
    <property type="entry name" value="CARBOXYPEPT_ZN_2"/>
</dbReference>
<keyword evidence="6" id="KW-0732">Signal</keyword>
<comment type="similarity">
    <text evidence="2 10">Belongs to the peptidase M14 family.</text>
</comment>
<feature type="non-terminal residue" evidence="12">
    <location>
        <position position="1"/>
    </location>
</feature>
<dbReference type="Proteomes" id="UP000326759">
    <property type="component" value="Unassembled WGS sequence"/>
</dbReference>
<dbReference type="PANTHER" id="PTHR11705">
    <property type="entry name" value="PROTEASE FAMILY M14 CARBOXYPEPTIDASE A,B"/>
    <property type="match status" value="1"/>
</dbReference>
<dbReference type="PANTHER" id="PTHR11705:SF143">
    <property type="entry name" value="SLL0236 PROTEIN"/>
    <property type="match status" value="1"/>
</dbReference>
<gene>
    <name evidence="12" type="primary">CBPB</name>
    <name evidence="12" type="ORF">Anas_10278</name>
</gene>
<comment type="cofactor">
    <cofactor evidence="1">
        <name>Zn(2+)</name>
        <dbReference type="ChEBI" id="CHEBI:29105"/>
    </cofactor>
</comment>
<evidence type="ECO:0000256" key="10">
    <source>
        <dbReference type="PROSITE-ProRule" id="PRU01379"/>
    </source>
</evidence>
<dbReference type="Gene3D" id="3.40.630.10">
    <property type="entry name" value="Zn peptidases"/>
    <property type="match status" value="1"/>
</dbReference>
<evidence type="ECO:0000256" key="4">
    <source>
        <dbReference type="ARBA" id="ARBA00022670"/>
    </source>
</evidence>
<dbReference type="AlphaFoldDB" id="A0A5N5TMU6"/>
<reference evidence="12 13" key="1">
    <citation type="journal article" date="2019" name="PLoS Biol.">
        <title>Sex chromosomes control vertical transmission of feminizing Wolbachia symbionts in an isopod.</title>
        <authorList>
            <person name="Becking T."/>
            <person name="Chebbi M.A."/>
            <person name="Giraud I."/>
            <person name="Moumen B."/>
            <person name="Laverre T."/>
            <person name="Caubet Y."/>
            <person name="Peccoud J."/>
            <person name="Gilbert C."/>
            <person name="Cordaux R."/>
        </authorList>
    </citation>
    <scope>NUCLEOTIDE SEQUENCE [LARGE SCALE GENOMIC DNA]</scope>
    <source>
        <strain evidence="12">ANa2</strain>
        <tissue evidence="12">Whole body excluding digestive tract and cuticle</tissue>
    </source>
</reference>
<proteinExistence type="inferred from homology"/>
<keyword evidence="3 12" id="KW-0121">Carboxypeptidase</keyword>
<sequence length="216" mass="24679">IHAREWISPAVVTYMLNQILTNSTYESVLEKMDFYFLPVMNPDGYDYTFTDGGRLWRKTRSKTDSAVGCLGVDINRNWRFHWNNSAPEKDSNPCSDNYSGEEPFSEKEVRNAKEKMIASIWNLKAYLSYHSYAQLFLFPWGYTADVINDIADLDTVASAAVDAIYTYSGTRYKQQQYCLESDLGNYGYLLPPTEIIPVGEESLRGLLALIDAILKE</sequence>
<keyword evidence="8" id="KW-0862">Zinc</keyword>
<evidence type="ECO:0000256" key="9">
    <source>
        <dbReference type="ARBA" id="ARBA00023049"/>
    </source>
</evidence>
<evidence type="ECO:0000256" key="2">
    <source>
        <dbReference type="ARBA" id="ARBA00005988"/>
    </source>
</evidence>
<dbReference type="GO" id="GO:0006508">
    <property type="term" value="P:proteolysis"/>
    <property type="evidence" value="ECO:0007669"/>
    <property type="project" value="UniProtKB-KW"/>
</dbReference>
<dbReference type="SUPFAM" id="SSF53187">
    <property type="entry name" value="Zn-dependent exopeptidases"/>
    <property type="match status" value="1"/>
</dbReference>
<evidence type="ECO:0000313" key="12">
    <source>
        <dbReference type="EMBL" id="KAB7507469.1"/>
    </source>
</evidence>
<evidence type="ECO:0000256" key="1">
    <source>
        <dbReference type="ARBA" id="ARBA00001947"/>
    </source>
</evidence>
<keyword evidence="13" id="KW-1185">Reference proteome</keyword>
<evidence type="ECO:0000256" key="6">
    <source>
        <dbReference type="ARBA" id="ARBA00022729"/>
    </source>
</evidence>
<feature type="active site" description="Proton donor/acceptor" evidence="10">
    <location>
        <position position="180"/>
    </location>
</feature>
<dbReference type="GO" id="GO:0004181">
    <property type="term" value="F:metallocarboxypeptidase activity"/>
    <property type="evidence" value="ECO:0007669"/>
    <property type="project" value="InterPro"/>
</dbReference>
<dbReference type="InterPro" id="IPR000834">
    <property type="entry name" value="Peptidase_M14"/>
</dbReference>
<feature type="domain" description="Peptidase M14" evidence="11">
    <location>
        <begin position="1"/>
        <end position="213"/>
    </location>
</feature>
<dbReference type="FunFam" id="3.40.630.10:FF:000084">
    <property type="entry name" value="Carboxypeptidase B2"/>
    <property type="match status" value="1"/>
</dbReference>
<dbReference type="PROSITE" id="PS52035">
    <property type="entry name" value="PEPTIDASE_M14"/>
    <property type="match status" value="1"/>
</dbReference>
<dbReference type="EMBL" id="SEYY01000329">
    <property type="protein sequence ID" value="KAB7507469.1"/>
    <property type="molecule type" value="Genomic_DNA"/>
</dbReference>
<evidence type="ECO:0000256" key="5">
    <source>
        <dbReference type="ARBA" id="ARBA00022723"/>
    </source>
</evidence>
<accession>A0A5N5TMU6</accession>
<keyword evidence="7" id="KW-0378">Hydrolase</keyword>
<keyword evidence="4" id="KW-0645">Protease</keyword>
<evidence type="ECO:0000256" key="7">
    <source>
        <dbReference type="ARBA" id="ARBA00022801"/>
    </source>
</evidence>
<evidence type="ECO:0000256" key="8">
    <source>
        <dbReference type="ARBA" id="ARBA00022833"/>
    </source>
</evidence>
<evidence type="ECO:0000259" key="11">
    <source>
        <dbReference type="PROSITE" id="PS52035"/>
    </source>
</evidence>
<dbReference type="PROSITE" id="PS00133">
    <property type="entry name" value="CARBOXYPEPT_ZN_2"/>
    <property type="match status" value="1"/>
</dbReference>
<dbReference type="SMART" id="SM00631">
    <property type="entry name" value="Zn_pept"/>
    <property type="match status" value="1"/>
</dbReference>
<dbReference type="GO" id="GO:0008270">
    <property type="term" value="F:zinc ion binding"/>
    <property type="evidence" value="ECO:0007669"/>
    <property type="project" value="InterPro"/>
</dbReference>
<evidence type="ECO:0000256" key="3">
    <source>
        <dbReference type="ARBA" id="ARBA00022645"/>
    </source>
</evidence>
<organism evidence="12 13">
    <name type="scientific">Armadillidium nasatum</name>
    <dbReference type="NCBI Taxonomy" id="96803"/>
    <lineage>
        <taxon>Eukaryota</taxon>
        <taxon>Metazoa</taxon>
        <taxon>Ecdysozoa</taxon>
        <taxon>Arthropoda</taxon>
        <taxon>Crustacea</taxon>
        <taxon>Multicrustacea</taxon>
        <taxon>Malacostraca</taxon>
        <taxon>Eumalacostraca</taxon>
        <taxon>Peracarida</taxon>
        <taxon>Isopoda</taxon>
        <taxon>Oniscidea</taxon>
        <taxon>Crinocheta</taxon>
        <taxon>Armadillidiidae</taxon>
        <taxon>Armadillidium</taxon>
    </lineage>
</organism>